<feature type="region of interest" description="Disordered" evidence="1">
    <location>
        <begin position="36"/>
        <end position="90"/>
    </location>
</feature>
<dbReference type="PROSITE" id="PS50954">
    <property type="entry name" value="LEM"/>
    <property type="match status" value="1"/>
</dbReference>
<accession>A0A7R8HDY3</accession>
<feature type="compositionally biased region" description="Basic residues" evidence="1">
    <location>
        <begin position="69"/>
        <end position="81"/>
    </location>
</feature>
<feature type="compositionally biased region" description="Acidic residues" evidence="1">
    <location>
        <begin position="38"/>
        <end position="55"/>
    </location>
</feature>
<feature type="domain" description="LEM" evidence="2">
    <location>
        <begin position="1"/>
        <end position="41"/>
    </location>
</feature>
<dbReference type="CDD" id="cd12934">
    <property type="entry name" value="LEM"/>
    <property type="match status" value="1"/>
</dbReference>
<name>A0A7R8HDY3_LEPSM</name>
<evidence type="ECO:0000313" key="3">
    <source>
        <dbReference type="EMBL" id="CAF3035434.1"/>
    </source>
</evidence>
<dbReference type="Gene3D" id="1.10.720.40">
    <property type="match status" value="1"/>
</dbReference>
<proteinExistence type="predicted"/>
<reference evidence="3" key="1">
    <citation type="submission" date="2021-02" db="EMBL/GenBank/DDBJ databases">
        <authorList>
            <person name="Bekaert M."/>
        </authorList>
    </citation>
    <scope>NUCLEOTIDE SEQUENCE</scope>
    <source>
        <strain evidence="3">IoA-00</strain>
    </source>
</reference>
<dbReference type="SUPFAM" id="SSF63451">
    <property type="entry name" value="LEM domain"/>
    <property type="match status" value="1"/>
</dbReference>
<dbReference type="SMART" id="SM00540">
    <property type="entry name" value="LEM"/>
    <property type="match status" value="1"/>
</dbReference>
<evidence type="ECO:0000313" key="4">
    <source>
        <dbReference type="Proteomes" id="UP000675881"/>
    </source>
</evidence>
<keyword evidence="4" id="KW-1185">Reference proteome</keyword>
<dbReference type="Pfam" id="PF03020">
    <property type="entry name" value="LEM"/>
    <property type="match status" value="1"/>
</dbReference>
<evidence type="ECO:0000256" key="1">
    <source>
        <dbReference type="SAM" id="MobiDB-lite"/>
    </source>
</evidence>
<dbReference type="OrthoDB" id="118234at2759"/>
<dbReference type="InterPro" id="IPR003887">
    <property type="entry name" value="LEM_dom"/>
</dbReference>
<organism evidence="3 4">
    <name type="scientific">Lepeophtheirus salmonis</name>
    <name type="common">Salmon louse</name>
    <name type="synonym">Caligus salmonis</name>
    <dbReference type="NCBI Taxonomy" id="72036"/>
    <lineage>
        <taxon>Eukaryota</taxon>
        <taxon>Metazoa</taxon>
        <taxon>Ecdysozoa</taxon>
        <taxon>Arthropoda</taxon>
        <taxon>Crustacea</taxon>
        <taxon>Multicrustacea</taxon>
        <taxon>Hexanauplia</taxon>
        <taxon>Copepoda</taxon>
        <taxon>Siphonostomatoida</taxon>
        <taxon>Caligidae</taxon>
        <taxon>Lepeophtheirus</taxon>
    </lineage>
</organism>
<protein>
    <submittedName>
        <fullName evidence="3">(salmon louse) hypothetical protein</fullName>
    </submittedName>
</protein>
<evidence type="ECO:0000259" key="2">
    <source>
        <dbReference type="PROSITE" id="PS50954"/>
    </source>
</evidence>
<dbReference type="AlphaFoldDB" id="A0A7R8HDY3"/>
<sequence length="122" mass="13624">MVIGDEELRRRLKEQNYPIPPITDTTRHVLLKKLQQLENEESCEGAEDSAEDEEGGGGGSLSRNEPQPFKKKSSTLRRRVIHTNGGSIPPVAGARLQIIQNTRQRISLQEEIPSLTLGNGRR</sequence>
<dbReference type="InterPro" id="IPR011015">
    <property type="entry name" value="LEM/LEM-like_dom_sf"/>
</dbReference>
<dbReference type="EMBL" id="HG994588">
    <property type="protein sequence ID" value="CAF3035434.1"/>
    <property type="molecule type" value="Genomic_DNA"/>
</dbReference>
<gene>
    <name evidence="3" type="ORF">LSAA_15124</name>
</gene>
<dbReference type="Proteomes" id="UP000675881">
    <property type="component" value="Chromosome 9"/>
</dbReference>